<sequence length="66" mass="7510">MNVLVTGYQLGKQQQSTTQLASQFRSVGIGKTNRRGTVGQTRLFWWVMRSKTRGKPIDDLNKTIIL</sequence>
<reference evidence="1 2" key="1">
    <citation type="submission" date="2019-11" db="EMBL/GenBank/DDBJ databases">
        <title>Whole genome sequence of Oryza granulata.</title>
        <authorList>
            <person name="Li W."/>
        </authorList>
    </citation>
    <scope>NUCLEOTIDE SEQUENCE [LARGE SCALE GENOMIC DNA]</scope>
    <source>
        <strain evidence="2">cv. Menghai</strain>
        <tissue evidence="1">Leaf</tissue>
    </source>
</reference>
<keyword evidence="2" id="KW-1185">Reference proteome</keyword>
<proteinExistence type="predicted"/>
<dbReference type="AlphaFoldDB" id="A0A6G1E8I2"/>
<evidence type="ECO:0000313" key="2">
    <source>
        <dbReference type="Proteomes" id="UP000479710"/>
    </source>
</evidence>
<dbReference type="Proteomes" id="UP000479710">
    <property type="component" value="Unassembled WGS sequence"/>
</dbReference>
<gene>
    <name evidence="1" type="ORF">E2562_037857</name>
</gene>
<protein>
    <submittedName>
        <fullName evidence="1">Uncharacterized protein</fullName>
    </submittedName>
</protein>
<dbReference type="EMBL" id="SPHZ02000005">
    <property type="protein sequence ID" value="KAF0920971.1"/>
    <property type="molecule type" value="Genomic_DNA"/>
</dbReference>
<evidence type="ECO:0000313" key="1">
    <source>
        <dbReference type="EMBL" id="KAF0920971.1"/>
    </source>
</evidence>
<name>A0A6G1E8I2_9ORYZ</name>
<comment type="caution">
    <text evidence="1">The sequence shown here is derived from an EMBL/GenBank/DDBJ whole genome shotgun (WGS) entry which is preliminary data.</text>
</comment>
<organism evidence="1 2">
    <name type="scientific">Oryza meyeriana var. granulata</name>
    <dbReference type="NCBI Taxonomy" id="110450"/>
    <lineage>
        <taxon>Eukaryota</taxon>
        <taxon>Viridiplantae</taxon>
        <taxon>Streptophyta</taxon>
        <taxon>Embryophyta</taxon>
        <taxon>Tracheophyta</taxon>
        <taxon>Spermatophyta</taxon>
        <taxon>Magnoliopsida</taxon>
        <taxon>Liliopsida</taxon>
        <taxon>Poales</taxon>
        <taxon>Poaceae</taxon>
        <taxon>BOP clade</taxon>
        <taxon>Oryzoideae</taxon>
        <taxon>Oryzeae</taxon>
        <taxon>Oryzinae</taxon>
        <taxon>Oryza</taxon>
        <taxon>Oryza meyeriana</taxon>
    </lineage>
</organism>
<accession>A0A6G1E8I2</accession>